<protein>
    <submittedName>
        <fullName evidence="1">Uncharacterized protein</fullName>
    </submittedName>
</protein>
<name>A0ACC1P5X8_9APHY</name>
<proteinExistence type="predicted"/>
<evidence type="ECO:0000313" key="2">
    <source>
        <dbReference type="Proteomes" id="UP001144978"/>
    </source>
</evidence>
<accession>A0ACC1P5X8</accession>
<evidence type="ECO:0000313" key="1">
    <source>
        <dbReference type="EMBL" id="KAJ2986152.1"/>
    </source>
</evidence>
<organism evidence="1 2">
    <name type="scientific">Trametes sanguinea</name>
    <dbReference type="NCBI Taxonomy" id="158606"/>
    <lineage>
        <taxon>Eukaryota</taxon>
        <taxon>Fungi</taxon>
        <taxon>Dikarya</taxon>
        <taxon>Basidiomycota</taxon>
        <taxon>Agaricomycotina</taxon>
        <taxon>Agaricomycetes</taxon>
        <taxon>Polyporales</taxon>
        <taxon>Polyporaceae</taxon>
        <taxon>Trametes</taxon>
    </lineage>
</organism>
<keyword evidence="2" id="KW-1185">Reference proteome</keyword>
<sequence>MFPLALSLPLSLAFLVSARVHHSRVPEDPYAFPKYSVSFLHGLPVLNETAERWLRDGLRGGELEFLDEPWQESQWHASQRKSIEAGDDSAPSDVCHNVPSSCFSPRALILSMRSQPRALGRGPTTRCKRCRMRSSAPSLGERERLKI</sequence>
<comment type="caution">
    <text evidence="1">The sequence shown here is derived from an EMBL/GenBank/DDBJ whole genome shotgun (WGS) entry which is preliminary data.</text>
</comment>
<dbReference type="Proteomes" id="UP001144978">
    <property type="component" value="Unassembled WGS sequence"/>
</dbReference>
<gene>
    <name evidence="1" type="ORF">NUW54_g9886</name>
</gene>
<reference evidence="1" key="1">
    <citation type="submission" date="2022-08" db="EMBL/GenBank/DDBJ databases">
        <title>Genome Sequence of Pycnoporus sanguineus.</title>
        <authorList>
            <person name="Buettner E."/>
        </authorList>
    </citation>
    <scope>NUCLEOTIDE SEQUENCE</scope>
    <source>
        <strain evidence="1">CG-C14</strain>
    </source>
</reference>
<dbReference type="EMBL" id="JANSHE010003425">
    <property type="protein sequence ID" value="KAJ2986152.1"/>
    <property type="molecule type" value="Genomic_DNA"/>
</dbReference>